<evidence type="ECO:0000256" key="1">
    <source>
        <dbReference type="SAM" id="Coils"/>
    </source>
</evidence>
<organism evidence="2 3">
    <name type="scientific">Linum trigynum</name>
    <dbReference type="NCBI Taxonomy" id="586398"/>
    <lineage>
        <taxon>Eukaryota</taxon>
        <taxon>Viridiplantae</taxon>
        <taxon>Streptophyta</taxon>
        <taxon>Embryophyta</taxon>
        <taxon>Tracheophyta</taxon>
        <taxon>Spermatophyta</taxon>
        <taxon>Magnoliopsida</taxon>
        <taxon>eudicotyledons</taxon>
        <taxon>Gunneridae</taxon>
        <taxon>Pentapetalae</taxon>
        <taxon>rosids</taxon>
        <taxon>fabids</taxon>
        <taxon>Malpighiales</taxon>
        <taxon>Linaceae</taxon>
        <taxon>Linum</taxon>
    </lineage>
</organism>
<evidence type="ECO:0000313" key="2">
    <source>
        <dbReference type="EMBL" id="CAL1372982.1"/>
    </source>
</evidence>
<keyword evidence="3" id="KW-1185">Reference proteome</keyword>
<reference evidence="2 3" key="1">
    <citation type="submission" date="2024-04" db="EMBL/GenBank/DDBJ databases">
        <authorList>
            <person name="Fracassetti M."/>
        </authorList>
    </citation>
    <scope>NUCLEOTIDE SEQUENCE [LARGE SCALE GENOMIC DNA]</scope>
</reference>
<name>A0AAV2DI82_9ROSI</name>
<accession>A0AAV2DI82</accession>
<dbReference type="EMBL" id="OZ034815">
    <property type="protein sequence ID" value="CAL1372982.1"/>
    <property type="molecule type" value="Genomic_DNA"/>
</dbReference>
<protein>
    <submittedName>
        <fullName evidence="2">Uncharacterized protein</fullName>
    </submittedName>
</protein>
<proteinExistence type="predicted"/>
<dbReference type="AlphaFoldDB" id="A0AAV2DI82"/>
<evidence type="ECO:0000313" key="3">
    <source>
        <dbReference type="Proteomes" id="UP001497516"/>
    </source>
</evidence>
<feature type="coiled-coil region" evidence="1">
    <location>
        <begin position="46"/>
        <end position="87"/>
    </location>
</feature>
<dbReference type="Proteomes" id="UP001497516">
    <property type="component" value="Chromosome 2"/>
</dbReference>
<keyword evidence="1" id="KW-0175">Coiled coil</keyword>
<sequence length="123" mass="14441">MQDGSSQHLNNYFGWSKYGVKLPQDVTRFTVCDKCDMYSGETGRSYDELRRSLKESNVELAACKKELEEKSAELRQCKVELERCKEESVLSKAVEKANQKAQLHLARWPCLERAWNWRYARMN</sequence>
<gene>
    <name evidence="2" type="ORF">LTRI10_LOCUS14941</name>
</gene>